<evidence type="ECO:0000256" key="2">
    <source>
        <dbReference type="ARBA" id="ARBA00023172"/>
    </source>
</evidence>
<dbReference type="RefSeq" id="WP_302705683.1">
    <property type="nucleotide sequence ID" value="NZ_JAULSC010000002.1"/>
</dbReference>
<dbReference type="Proteomes" id="UP001168363">
    <property type="component" value="Unassembled WGS sequence"/>
</dbReference>
<keyword evidence="1" id="KW-0238">DNA-binding</keyword>
<dbReference type="Gene3D" id="3.90.1750.20">
    <property type="entry name" value="Putative Large Serine Recombinase, Chain B, Domain 2"/>
    <property type="match status" value="1"/>
</dbReference>
<dbReference type="SUPFAM" id="SSF53041">
    <property type="entry name" value="Resolvase-like"/>
    <property type="match status" value="1"/>
</dbReference>
<evidence type="ECO:0000313" key="5">
    <source>
        <dbReference type="EMBL" id="MDO3394666.1"/>
    </source>
</evidence>
<evidence type="ECO:0000259" key="3">
    <source>
        <dbReference type="PROSITE" id="PS51736"/>
    </source>
</evidence>
<dbReference type="PANTHER" id="PTHR30461:SF2">
    <property type="entry name" value="SERINE RECOMBINASE PINE-RELATED"/>
    <property type="match status" value="1"/>
</dbReference>
<dbReference type="InterPro" id="IPR011109">
    <property type="entry name" value="DNA_bind_recombinase_dom"/>
</dbReference>
<dbReference type="InterPro" id="IPR050639">
    <property type="entry name" value="SSR_resolvase"/>
</dbReference>
<keyword evidence="6" id="KW-1185">Reference proteome</keyword>
<feature type="domain" description="Resolvase/invertase-type recombinase catalytic" evidence="3">
    <location>
        <begin position="4"/>
        <end position="151"/>
    </location>
</feature>
<evidence type="ECO:0000313" key="6">
    <source>
        <dbReference type="Proteomes" id="UP001168363"/>
    </source>
</evidence>
<organism evidence="5 6">
    <name type="scientific">Nocardioides cremeus</name>
    <dbReference type="NCBI Taxonomy" id="3058044"/>
    <lineage>
        <taxon>Bacteria</taxon>
        <taxon>Bacillati</taxon>
        <taxon>Actinomycetota</taxon>
        <taxon>Actinomycetes</taxon>
        <taxon>Propionibacteriales</taxon>
        <taxon>Nocardioidaceae</taxon>
        <taxon>Nocardioides</taxon>
    </lineage>
</organism>
<comment type="caution">
    <text evidence="5">The sequence shown here is derived from an EMBL/GenBank/DDBJ whole genome shotgun (WGS) entry which is preliminary data.</text>
</comment>
<gene>
    <name evidence="5" type="ORF">QWJ41_02950</name>
</gene>
<dbReference type="PROSITE" id="PS51736">
    <property type="entry name" value="RECOMBINASES_3"/>
    <property type="match status" value="1"/>
</dbReference>
<dbReference type="SMART" id="SM00857">
    <property type="entry name" value="Resolvase"/>
    <property type="match status" value="1"/>
</dbReference>
<dbReference type="Gene3D" id="3.40.50.1390">
    <property type="entry name" value="Resolvase, N-terminal catalytic domain"/>
    <property type="match status" value="1"/>
</dbReference>
<dbReference type="InterPro" id="IPR006119">
    <property type="entry name" value="Resolv_N"/>
</dbReference>
<dbReference type="CDD" id="cd00338">
    <property type="entry name" value="Ser_Recombinase"/>
    <property type="match status" value="1"/>
</dbReference>
<evidence type="ECO:0000259" key="4">
    <source>
        <dbReference type="PROSITE" id="PS51737"/>
    </source>
</evidence>
<feature type="domain" description="Recombinase" evidence="4">
    <location>
        <begin position="159"/>
        <end position="289"/>
    </location>
</feature>
<proteinExistence type="predicted"/>
<dbReference type="PANTHER" id="PTHR30461">
    <property type="entry name" value="DNA-INVERTASE FROM LAMBDOID PROPHAGE"/>
    <property type="match status" value="1"/>
</dbReference>
<dbReference type="PROSITE" id="PS51737">
    <property type="entry name" value="RECOMBINASE_DNA_BIND"/>
    <property type="match status" value="1"/>
</dbReference>
<protein>
    <submittedName>
        <fullName evidence="5">Recombinase family protein</fullName>
    </submittedName>
</protein>
<dbReference type="Pfam" id="PF00239">
    <property type="entry name" value="Resolvase"/>
    <property type="match status" value="1"/>
</dbReference>
<dbReference type="InterPro" id="IPR038109">
    <property type="entry name" value="DNA_bind_recomb_sf"/>
</dbReference>
<name>A0ABT8TQ71_9ACTN</name>
<dbReference type="Pfam" id="PF13408">
    <property type="entry name" value="Zn_ribbon_recom"/>
    <property type="match status" value="1"/>
</dbReference>
<keyword evidence="2" id="KW-0233">DNA recombination</keyword>
<dbReference type="InterPro" id="IPR036162">
    <property type="entry name" value="Resolvase-like_N_sf"/>
</dbReference>
<dbReference type="InterPro" id="IPR025827">
    <property type="entry name" value="Zn_ribbon_recom_dom"/>
</dbReference>
<sequence>MSKRAVLYARLSIATDESVSIERQLEAGRDYCRARGWQVVAEHRDDGVSASANAPENRRGWQEVLAHPRGSYDVVLVWKIDRLARKVLDFLNADKALQERGAAVAAVNDPVDMTTPQGRAFATMLAVFAEMEAEAIRARVTAARQALIKAGRVAGGAAPFGYWNAPNPNGPGKVLAKDPETIPFLIEAVERVLNGDSVNSVCTYLDEVAPRTGRKNSAAYWTVTVTKRMLLNPVLAGMTPHNPGNVGKQRGSEVLRGTDGMPIIREDLAVVTVEQFRALEDRLANSEPYKAATESYLAGLVWCGHCDRKMYRNAKTMNGKKVRVFQCQGKSGCGQQVTNLESIVEERFLSEFGHLHFARFVSQPTDYDLTEINNQINETVRRMQDDDADVMALAERLTSLKALRRNIPEVEYSSEWSESTSGEQWQDNPRTALLNRFAGVRLHKGRVGRKFDQSRLTWIEHEAEFKSDDPQEVFKYLSSL</sequence>
<accession>A0ABT8TQ71</accession>
<dbReference type="Pfam" id="PF07508">
    <property type="entry name" value="Recombinase"/>
    <property type="match status" value="1"/>
</dbReference>
<dbReference type="EMBL" id="JAULSC010000002">
    <property type="protein sequence ID" value="MDO3394666.1"/>
    <property type="molecule type" value="Genomic_DNA"/>
</dbReference>
<reference evidence="5" key="1">
    <citation type="submission" date="2023-06" db="EMBL/GenBank/DDBJ databases">
        <title>Genome sequence of Nocardioides sp. SOB44.</title>
        <authorList>
            <person name="Zhang G."/>
        </authorList>
    </citation>
    <scope>NUCLEOTIDE SEQUENCE</scope>
    <source>
        <strain evidence="5">SOB44</strain>
    </source>
</reference>
<evidence type="ECO:0000256" key="1">
    <source>
        <dbReference type="ARBA" id="ARBA00023125"/>
    </source>
</evidence>